<accession>A0A383BC51</accession>
<reference evidence="1" key="1">
    <citation type="submission" date="2018-05" db="EMBL/GenBank/DDBJ databases">
        <authorList>
            <person name="Lanie J.A."/>
            <person name="Ng W.-L."/>
            <person name="Kazmierczak K.M."/>
            <person name="Andrzejewski T.M."/>
            <person name="Davidsen T.M."/>
            <person name="Wayne K.J."/>
            <person name="Tettelin H."/>
            <person name="Glass J.I."/>
            <person name="Rusch D."/>
            <person name="Podicherti R."/>
            <person name="Tsui H.-C.T."/>
            <person name="Winkler M.E."/>
        </authorList>
    </citation>
    <scope>NUCLEOTIDE SEQUENCE</scope>
</reference>
<dbReference type="AlphaFoldDB" id="A0A383BC51"/>
<organism evidence="1">
    <name type="scientific">marine metagenome</name>
    <dbReference type="NCBI Taxonomy" id="408172"/>
    <lineage>
        <taxon>unclassified sequences</taxon>
        <taxon>metagenomes</taxon>
        <taxon>ecological metagenomes</taxon>
    </lineage>
</organism>
<evidence type="ECO:0000313" key="1">
    <source>
        <dbReference type="EMBL" id="SVE17572.1"/>
    </source>
</evidence>
<sequence length="45" mass="5342">MSNIFSNILNQVQLDLIYCLLEKLDFKYLEVINKKYQKLMQDSSG</sequence>
<proteinExistence type="predicted"/>
<name>A0A383BC51_9ZZZZ</name>
<protein>
    <submittedName>
        <fullName evidence="1">Uncharacterized protein</fullName>
    </submittedName>
</protein>
<feature type="non-terminal residue" evidence="1">
    <location>
        <position position="45"/>
    </location>
</feature>
<gene>
    <name evidence="1" type="ORF">METZ01_LOCUS470426</name>
</gene>
<dbReference type="EMBL" id="UINC01199242">
    <property type="protein sequence ID" value="SVE17572.1"/>
    <property type="molecule type" value="Genomic_DNA"/>
</dbReference>